<evidence type="ECO:0000256" key="1">
    <source>
        <dbReference type="ARBA" id="ARBA00022729"/>
    </source>
</evidence>
<dbReference type="PANTHER" id="PTHR34512:SF30">
    <property type="entry name" value="OUTER MEMBRANE PROTEIN ASSEMBLY FACTOR BAMB"/>
    <property type="match status" value="1"/>
</dbReference>
<dbReference type="AlphaFoldDB" id="A0A6C1B8B5"/>
<dbReference type="InterPro" id="IPR018391">
    <property type="entry name" value="PQQ_b-propeller_rpt"/>
</dbReference>
<dbReference type="InterPro" id="IPR017687">
    <property type="entry name" value="BamB"/>
</dbReference>
<comment type="function">
    <text evidence="4">Part of the outer membrane protein assembly complex, which is involved in assembly and insertion of beta-barrel proteins into the outer membrane.</text>
</comment>
<evidence type="ECO:0000256" key="5">
    <source>
        <dbReference type="SAM" id="SignalP"/>
    </source>
</evidence>
<dbReference type="PROSITE" id="PS51257">
    <property type="entry name" value="PROKAR_LIPOPROTEIN"/>
    <property type="match status" value="1"/>
</dbReference>
<sequence>MKQSTRFLRALPLVAALTLTACSSLNPFSSSGPKMTPLTDIQASVTLIPRWSASVGDAGIYRFSPAVVDGEVVAAGAGGEVVRLGDGGQVRWRTDLKGGLTAGVGADPSLAVVANAKGEVIALDGNDGAERWRAAINAEVLAAPAVGRDVVVVRTSDNRLFALDKTSGEVKWTYKRNTPPLTLRSQPGMLIDQNVAVTGFPGGKIAALNLTNGGLIWELTVAYPEGTTEIERIADVTGVPVLYRQNLCAATFQGRVSCFDITNGKTIWSRPISTSVGIDRDARQVYVSEAAGAVSALDAFNGASMWRQGQLGLRQLSAPLVTEAGIVVGDAEGYLHVLDHSTGAFIGRVKTDGSPILTAPQALHDGVLVQTRDGRVSLFDLH</sequence>
<keyword evidence="4" id="KW-0449">Lipoprotein</keyword>
<dbReference type="PANTHER" id="PTHR34512">
    <property type="entry name" value="CELL SURFACE PROTEIN"/>
    <property type="match status" value="1"/>
</dbReference>
<dbReference type="InterPro" id="IPR002372">
    <property type="entry name" value="PQQ_rpt_dom"/>
</dbReference>
<dbReference type="GO" id="GO:0009279">
    <property type="term" value="C:cell outer membrane"/>
    <property type="evidence" value="ECO:0007669"/>
    <property type="project" value="UniProtKB-SubCell"/>
</dbReference>
<evidence type="ECO:0000259" key="6">
    <source>
        <dbReference type="Pfam" id="PF13360"/>
    </source>
</evidence>
<feature type="chain" id="PRO_5025737167" description="Outer membrane protein assembly factor BamB" evidence="5">
    <location>
        <begin position="24"/>
        <end position="382"/>
    </location>
</feature>
<dbReference type="NCBIfam" id="TIGR03300">
    <property type="entry name" value="assembly_YfgL"/>
    <property type="match status" value="1"/>
</dbReference>
<keyword evidence="2 4" id="KW-0472">Membrane</keyword>
<gene>
    <name evidence="4 7" type="primary">bamB</name>
    <name evidence="7" type="ORF">G3580_13665</name>
</gene>
<dbReference type="SMART" id="SM00564">
    <property type="entry name" value="PQQ"/>
    <property type="match status" value="7"/>
</dbReference>
<dbReference type="GO" id="GO:0043165">
    <property type="term" value="P:Gram-negative-bacterium-type cell outer membrane assembly"/>
    <property type="evidence" value="ECO:0007669"/>
    <property type="project" value="UniProtKB-UniRule"/>
</dbReference>
<keyword evidence="4" id="KW-0564">Palmitate</keyword>
<keyword evidence="8" id="KW-1185">Reference proteome</keyword>
<dbReference type="KEGG" id="azq:G3580_13665"/>
<evidence type="ECO:0000313" key="7">
    <source>
        <dbReference type="EMBL" id="QID18580.1"/>
    </source>
</evidence>
<dbReference type="EMBL" id="CP048836">
    <property type="protein sequence ID" value="QID18580.1"/>
    <property type="molecule type" value="Genomic_DNA"/>
</dbReference>
<organism evidence="7 8">
    <name type="scientific">Nitrogeniibacter mangrovi</name>
    <dbReference type="NCBI Taxonomy" id="2016596"/>
    <lineage>
        <taxon>Bacteria</taxon>
        <taxon>Pseudomonadati</taxon>
        <taxon>Pseudomonadota</taxon>
        <taxon>Betaproteobacteria</taxon>
        <taxon>Rhodocyclales</taxon>
        <taxon>Zoogloeaceae</taxon>
        <taxon>Nitrogeniibacter</taxon>
    </lineage>
</organism>
<dbReference type="InterPro" id="IPR011047">
    <property type="entry name" value="Quinoprotein_ADH-like_sf"/>
</dbReference>
<dbReference type="Gene3D" id="2.130.10.10">
    <property type="entry name" value="YVTN repeat-like/Quinoprotein amine dehydrogenase"/>
    <property type="match status" value="1"/>
</dbReference>
<dbReference type="Proteomes" id="UP000501991">
    <property type="component" value="Chromosome"/>
</dbReference>
<dbReference type="SUPFAM" id="SSF50998">
    <property type="entry name" value="Quinoprotein alcohol dehydrogenase-like"/>
    <property type="match status" value="1"/>
</dbReference>
<dbReference type="RefSeq" id="WP_173766368.1">
    <property type="nucleotide sequence ID" value="NZ_CP048836.1"/>
</dbReference>
<accession>A0A6C1B8B5</accession>
<keyword evidence="1 4" id="KW-0732">Signal</keyword>
<comment type="similarity">
    <text evidence="4">Belongs to the BamB family.</text>
</comment>
<dbReference type="Pfam" id="PF13360">
    <property type="entry name" value="PQQ_2"/>
    <property type="match status" value="1"/>
</dbReference>
<dbReference type="HAMAP" id="MF_00923">
    <property type="entry name" value="OM_assembly_BamB"/>
    <property type="match status" value="1"/>
</dbReference>
<evidence type="ECO:0000256" key="2">
    <source>
        <dbReference type="ARBA" id="ARBA00023136"/>
    </source>
</evidence>
<feature type="signal peptide" evidence="5">
    <location>
        <begin position="1"/>
        <end position="23"/>
    </location>
</feature>
<dbReference type="InterPro" id="IPR015943">
    <property type="entry name" value="WD40/YVTN_repeat-like_dom_sf"/>
</dbReference>
<proteinExistence type="inferred from homology"/>
<feature type="domain" description="Pyrrolo-quinoline quinone repeat" evidence="6">
    <location>
        <begin position="79"/>
        <end position="308"/>
    </location>
</feature>
<name>A0A6C1B8B5_9RHOO</name>
<comment type="subcellular location">
    <subcellularLocation>
        <location evidence="4">Cell outer membrane</location>
        <topology evidence="4">Lipid-anchor</topology>
    </subcellularLocation>
</comment>
<protein>
    <recommendedName>
        <fullName evidence="4">Outer membrane protein assembly factor BamB</fullName>
    </recommendedName>
</protein>
<keyword evidence="3 4" id="KW-0998">Cell outer membrane</keyword>
<evidence type="ECO:0000313" key="8">
    <source>
        <dbReference type="Proteomes" id="UP000501991"/>
    </source>
</evidence>
<dbReference type="GO" id="GO:0051205">
    <property type="term" value="P:protein insertion into membrane"/>
    <property type="evidence" value="ECO:0007669"/>
    <property type="project" value="UniProtKB-UniRule"/>
</dbReference>
<evidence type="ECO:0000256" key="3">
    <source>
        <dbReference type="ARBA" id="ARBA00023237"/>
    </source>
</evidence>
<reference evidence="7 8" key="1">
    <citation type="submission" date="2020-02" db="EMBL/GenBank/DDBJ databases">
        <title>Nitrogenibacter mangrovi gen. nov., sp. nov. isolated from mangrove sediment, a denitrifying betaproteobacterium.</title>
        <authorList>
            <person name="Liao H."/>
            <person name="Tian Y."/>
        </authorList>
    </citation>
    <scope>NUCLEOTIDE SEQUENCE [LARGE SCALE GENOMIC DNA]</scope>
    <source>
        <strain evidence="7 8">M9-3-2</strain>
    </source>
</reference>
<evidence type="ECO:0000256" key="4">
    <source>
        <dbReference type="HAMAP-Rule" id="MF_00923"/>
    </source>
</evidence>
<comment type="subunit">
    <text evidence="4">Part of the Bam complex.</text>
</comment>